<name>A0A2M6Z455_9BACT</name>
<gene>
    <name evidence="5" type="ORF">COS93_00505</name>
</gene>
<organism evidence="5 6">
    <name type="scientific">bacterium (Candidatus Gribaldobacteria) CG07_land_8_20_14_0_80_33_18</name>
    <dbReference type="NCBI Taxonomy" id="2014272"/>
    <lineage>
        <taxon>Bacteria</taxon>
        <taxon>Candidatus Gribaldobacteria</taxon>
    </lineage>
</organism>
<keyword evidence="3" id="KW-0418">Kinase</keyword>
<dbReference type="Gene3D" id="3.40.1190.20">
    <property type="match status" value="1"/>
</dbReference>
<evidence type="ECO:0000256" key="1">
    <source>
        <dbReference type="ARBA" id="ARBA00010688"/>
    </source>
</evidence>
<dbReference type="InterPro" id="IPR029056">
    <property type="entry name" value="Ribokinase-like"/>
</dbReference>
<keyword evidence="2" id="KW-0808">Transferase</keyword>
<comment type="similarity">
    <text evidence="1">Belongs to the carbohydrate kinase PfkB family.</text>
</comment>
<dbReference type="GO" id="GO:0016301">
    <property type="term" value="F:kinase activity"/>
    <property type="evidence" value="ECO:0007669"/>
    <property type="project" value="UniProtKB-KW"/>
</dbReference>
<protein>
    <recommendedName>
        <fullName evidence="4">Carbohydrate kinase PfkB domain-containing protein</fullName>
    </recommendedName>
</protein>
<comment type="caution">
    <text evidence="5">The sequence shown here is derived from an EMBL/GenBank/DDBJ whole genome shotgun (WGS) entry which is preliminary data.</text>
</comment>
<evidence type="ECO:0000256" key="3">
    <source>
        <dbReference type="ARBA" id="ARBA00022777"/>
    </source>
</evidence>
<accession>A0A2M6Z455</accession>
<reference evidence="6" key="1">
    <citation type="submission" date="2017-09" db="EMBL/GenBank/DDBJ databases">
        <title>Depth-based differentiation of microbial function through sediment-hosted aquifers and enrichment of novel symbionts in the deep terrestrial subsurface.</title>
        <authorList>
            <person name="Probst A.J."/>
            <person name="Ladd B."/>
            <person name="Jarett J.K."/>
            <person name="Geller-Mcgrath D.E."/>
            <person name="Sieber C.M.K."/>
            <person name="Emerson J.B."/>
            <person name="Anantharaman K."/>
            <person name="Thomas B.C."/>
            <person name="Malmstrom R."/>
            <person name="Stieglmeier M."/>
            <person name="Klingl A."/>
            <person name="Woyke T."/>
            <person name="Ryan C.M."/>
            <person name="Banfield J.F."/>
        </authorList>
    </citation>
    <scope>NUCLEOTIDE SEQUENCE [LARGE SCALE GENOMIC DNA]</scope>
</reference>
<dbReference type="SUPFAM" id="SSF53613">
    <property type="entry name" value="Ribokinase-like"/>
    <property type="match status" value="1"/>
</dbReference>
<dbReference type="PANTHER" id="PTHR43320">
    <property type="entry name" value="SUGAR KINASE"/>
    <property type="match status" value="1"/>
</dbReference>
<feature type="domain" description="Carbohydrate kinase PfkB" evidence="4">
    <location>
        <begin position="47"/>
        <end position="304"/>
    </location>
</feature>
<dbReference type="PROSITE" id="PS00583">
    <property type="entry name" value="PFKB_KINASES_1"/>
    <property type="match status" value="1"/>
</dbReference>
<dbReference type="InterPro" id="IPR011611">
    <property type="entry name" value="PfkB_dom"/>
</dbReference>
<dbReference type="InterPro" id="IPR002173">
    <property type="entry name" value="Carboh/pur_kinase_PfkB_CS"/>
</dbReference>
<proteinExistence type="inferred from homology"/>
<evidence type="ECO:0000256" key="2">
    <source>
        <dbReference type="ARBA" id="ARBA00022679"/>
    </source>
</evidence>
<dbReference type="AlphaFoldDB" id="A0A2M6Z455"/>
<evidence type="ECO:0000313" key="5">
    <source>
        <dbReference type="EMBL" id="PIU47160.1"/>
    </source>
</evidence>
<dbReference type="Proteomes" id="UP000228777">
    <property type="component" value="Unassembled WGS sequence"/>
</dbReference>
<dbReference type="Pfam" id="PF00294">
    <property type="entry name" value="PfkB"/>
    <property type="match status" value="1"/>
</dbReference>
<sequence length="329" mass="36361">MYDIITFGSATSDIFLRLKKESYQILRKKKKLLCFPLGAKIFIDDLKIASGGGATNTAATFAKQGLRTAVCTKVGQDKRGEALIEELKKLNVETQFIKKDKKYSTAHSIILSSPPEDRTVLIYKGACHFMESSDIAWRKLKKVKWFYLAPLTGKSAQLFGPLVEFAKKNNIKIAANPGNSQLNLNRKILKPILSQIDILILNIEEASLLAKAEEEIKIIKKLSSLTKGIIVITKQKKGSIVFDGKYIYKAGIAAPHILPLEKTGAGDAYAAGFLTGFFKKNDIKYAIQLATANATSCILEIGAKKGLLAEGQWEQQLGPRVRVQIKRCK</sequence>
<dbReference type="InterPro" id="IPR052700">
    <property type="entry name" value="Carb_kinase_PfkB-like"/>
</dbReference>
<evidence type="ECO:0000313" key="6">
    <source>
        <dbReference type="Proteomes" id="UP000228777"/>
    </source>
</evidence>
<dbReference type="EMBL" id="PEWP01000012">
    <property type="protein sequence ID" value="PIU47160.1"/>
    <property type="molecule type" value="Genomic_DNA"/>
</dbReference>
<evidence type="ECO:0000259" key="4">
    <source>
        <dbReference type="Pfam" id="PF00294"/>
    </source>
</evidence>
<dbReference type="PANTHER" id="PTHR43320:SF3">
    <property type="entry name" value="CARBOHYDRATE KINASE PFKB DOMAIN-CONTAINING PROTEIN"/>
    <property type="match status" value="1"/>
</dbReference>